<gene>
    <name evidence="2" type="ordered locus">Igni_0806</name>
</gene>
<reference evidence="2 3" key="1">
    <citation type="journal article" date="2008" name="Genome Biol.">
        <title>A genomic analysis of the archaeal system Ignicoccus hospitalis-Nanoarchaeum equitans.</title>
        <authorList>
            <person name="Podar M."/>
            <person name="Anderson I."/>
            <person name="Makarova K.S."/>
            <person name="Elkins J.G."/>
            <person name="Ivanova N."/>
            <person name="Wall M.A."/>
            <person name="Lykidis A."/>
            <person name="Mavromatis K."/>
            <person name="Sun H."/>
            <person name="Hudson M.E."/>
            <person name="Chen W."/>
            <person name="Deciu C."/>
            <person name="Hutchison D."/>
            <person name="Eads J.R."/>
            <person name="Anderson A."/>
            <person name="Fernandes F."/>
            <person name="Szeto E."/>
            <person name="Lapidus A."/>
            <person name="Kyrpides N.C."/>
            <person name="Saier M.H.Jr."/>
            <person name="Richardson P.M."/>
            <person name="Rachel R."/>
            <person name="Huber H."/>
            <person name="Eisen J.A."/>
            <person name="Koonin E.V."/>
            <person name="Keller M."/>
            <person name="Stetter K.O."/>
        </authorList>
    </citation>
    <scope>NUCLEOTIDE SEQUENCE [LARGE SCALE GENOMIC DNA]</scope>
    <source>
        <strain evidence="3">KIN4/I / DSM 18386 / JCM 14125</strain>
    </source>
</reference>
<accession>A8AAN6</accession>
<organism evidence="2 3">
    <name type="scientific">Ignicoccus hospitalis (strain KIN4/I / DSM 18386 / JCM 14125)</name>
    <dbReference type="NCBI Taxonomy" id="453591"/>
    <lineage>
        <taxon>Archaea</taxon>
        <taxon>Thermoproteota</taxon>
        <taxon>Thermoprotei</taxon>
        <taxon>Desulfurococcales</taxon>
        <taxon>Desulfurococcaceae</taxon>
        <taxon>Ignicoccus</taxon>
    </lineage>
</organism>
<dbReference type="eggNOG" id="arCOG03508">
    <property type="taxonomic scope" value="Archaea"/>
</dbReference>
<keyword evidence="3" id="KW-1185">Reference proteome</keyword>
<feature type="domain" description="DUF2341" evidence="1">
    <location>
        <begin position="72"/>
        <end position="131"/>
    </location>
</feature>
<dbReference type="EMBL" id="CP000816">
    <property type="protein sequence ID" value="ABU81988.1"/>
    <property type="molecule type" value="Genomic_DNA"/>
</dbReference>
<dbReference type="GeneID" id="5562627"/>
<dbReference type="KEGG" id="iho:Igni_0806"/>
<dbReference type="OrthoDB" id="101984at2157"/>
<dbReference type="Proteomes" id="UP000000262">
    <property type="component" value="Chromosome"/>
</dbReference>
<dbReference type="Pfam" id="PF10102">
    <property type="entry name" value="DUF2341"/>
    <property type="match status" value="2"/>
</dbReference>
<proteinExistence type="predicted"/>
<dbReference type="RefSeq" id="WP_012122952.1">
    <property type="nucleotide sequence ID" value="NC_009776.1"/>
</dbReference>
<dbReference type="AlphaFoldDB" id="A8AAN6"/>
<evidence type="ECO:0000259" key="1">
    <source>
        <dbReference type="Pfam" id="PF10102"/>
    </source>
</evidence>
<name>A8AAN6_IGNH4</name>
<evidence type="ECO:0000313" key="3">
    <source>
        <dbReference type="Proteomes" id="UP000000262"/>
    </source>
</evidence>
<evidence type="ECO:0000313" key="2">
    <source>
        <dbReference type="EMBL" id="ABU81988.1"/>
    </source>
</evidence>
<protein>
    <recommendedName>
        <fullName evidence="1">DUF2341 domain-containing protein</fullName>
    </recommendedName>
</protein>
<dbReference type="HOGENOM" id="CLU_419577_0_0_2"/>
<feature type="domain" description="DUF2341" evidence="1">
    <location>
        <begin position="367"/>
        <end position="423"/>
    </location>
</feature>
<sequence>MRRVAVILTLLVAIATASNWIYHVTIYNPNDYNLTEYQVRVELPDELKGREIAITYNNSPVPFCYETTNYECTTDSTKGDGYIWIKVPFIPANGKTGLKLAVGTNGAVNGDQVFDFYDDFNEGQLDTNKWVLGDANYGGIYYSIENGQLATWSDGHWRILRSKDPIGLENAVVEARILNAQDDQWHALYLTDANGDWNRYGILNIWGSDDMYVQVYCRGNYDNDYEELMDRFPLNQWLILRIVKKGTSYWGEVFDNSWNLLVKASKVFTCNDFTEAYIRQWKCYSNKDYWDWVRVRKYADEEPIASVVMVSPHSLLAVFNPNDYDLAEYQLRAQLPIELQGKPLKVIYNGISVPFCYETANDECTADPLKGDGYVWIRVPSIPAKSGIYLIIERVANGAVSGDQVFDFYDDFSETQLNSTKWILGSGTYLPINYKIYDGQLEVWGSDHWSNMVSKEISVSEFLVEAKVMNMGGDDQWNALVIEDRSGNELSLHEMDGTSLSSRLICNGQVEDVKLLDAFPDHRWLTFKVSFNGTFSINVFDQNGNLLASTSLQCPNFGGKFKVEQRKKVNVSDFWDWVRVRKYAEREPIYGFFPPANVTLTNTAVVTTSVTLVPTTLVETTTILSSTTKPETPVVALASVFLVALRRRLKDGS</sequence>
<dbReference type="InterPro" id="IPR018765">
    <property type="entry name" value="DUF2341"/>
</dbReference>